<feature type="active site" description="Proton donor/acceptor" evidence="4">
    <location>
        <position position="285"/>
    </location>
</feature>
<feature type="binding site" evidence="4">
    <location>
        <position position="235"/>
    </location>
    <ligand>
        <name>Mg(2+)</name>
        <dbReference type="ChEBI" id="CHEBI:18420"/>
    </ligand>
</feature>
<comment type="miscellaneous">
    <text evidence="4">Reaction proceeds via an anti dehydration.</text>
</comment>
<feature type="binding site" evidence="4">
    <location>
        <position position="183"/>
    </location>
    <ligand>
        <name>Mg(2+)</name>
        <dbReference type="ChEBI" id="CHEBI:18420"/>
    </ligand>
</feature>
<keyword evidence="1 4" id="KW-0479">Metal-binding</keyword>
<dbReference type="NCBIfam" id="NF010624">
    <property type="entry name" value="PRK14017.1"/>
    <property type="match status" value="1"/>
</dbReference>
<feature type="site" description="Increases basicity of active site His" evidence="4">
    <location>
        <position position="258"/>
    </location>
</feature>
<dbReference type="InterPro" id="IPR029017">
    <property type="entry name" value="Enolase-like_N"/>
</dbReference>
<accession>A0ABR6Y8J1</accession>
<reference evidence="6 7" key="1">
    <citation type="submission" date="2020-08" db="EMBL/GenBank/DDBJ databases">
        <title>Novel species isolated from subtropical streams in China.</title>
        <authorList>
            <person name="Lu H."/>
        </authorList>
    </citation>
    <scope>NUCLEOTIDE SEQUENCE [LARGE SCALE GENOMIC DNA]</scope>
    <source>
        <strain evidence="6 7">LX15W</strain>
    </source>
</reference>
<dbReference type="InterPro" id="IPR013342">
    <property type="entry name" value="Mandelate_racemase_C"/>
</dbReference>
<dbReference type="InterPro" id="IPR018110">
    <property type="entry name" value="Mandel_Rmase/mucon_lact_enz_CS"/>
</dbReference>
<dbReference type="Gene3D" id="3.30.390.10">
    <property type="entry name" value="Enolase-like, N-terminal domain"/>
    <property type="match status" value="1"/>
</dbReference>
<feature type="site" description="Transition state stabilizer" evidence="4">
    <location>
        <position position="310"/>
    </location>
</feature>
<feature type="domain" description="Mandelate racemase/muconate lactonizing enzyme C-terminal" evidence="5">
    <location>
        <begin position="125"/>
        <end position="230"/>
    </location>
</feature>
<gene>
    <name evidence="4 6" type="primary">dgoD</name>
    <name evidence="6" type="ORF">H8K55_02840</name>
</gene>
<evidence type="ECO:0000259" key="5">
    <source>
        <dbReference type="SMART" id="SM00922"/>
    </source>
</evidence>
<dbReference type="Proteomes" id="UP000624279">
    <property type="component" value="Unassembled WGS sequence"/>
</dbReference>
<comment type="similarity">
    <text evidence="4">Belongs to the mandelate racemase/muconate lactonizing enzyme family. GalD subfamily.</text>
</comment>
<evidence type="ECO:0000313" key="6">
    <source>
        <dbReference type="EMBL" id="MBC3872512.1"/>
    </source>
</evidence>
<dbReference type="SFLD" id="SFLDF00003">
    <property type="entry name" value="D-galactonate_dehydratase"/>
    <property type="match status" value="1"/>
</dbReference>
<evidence type="ECO:0000256" key="2">
    <source>
        <dbReference type="ARBA" id="ARBA00022842"/>
    </source>
</evidence>
<organism evidence="6 7">
    <name type="scientific">Undibacterium flavidum</name>
    <dbReference type="NCBI Taxonomy" id="2762297"/>
    <lineage>
        <taxon>Bacteria</taxon>
        <taxon>Pseudomonadati</taxon>
        <taxon>Pseudomonadota</taxon>
        <taxon>Betaproteobacteria</taxon>
        <taxon>Burkholderiales</taxon>
        <taxon>Oxalobacteraceae</taxon>
        <taxon>Undibacterium</taxon>
    </lineage>
</organism>
<proteinExistence type="inferred from homology"/>
<evidence type="ECO:0000256" key="3">
    <source>
        <dbReference type="ARBA" id="ARBA00023239"/>
    </source>
</evidence>
<comment type="pathway">
    <text evidence="4">Carbohydrate acid metabolism; D-galactonate degradation; D-glyceraldehyde 3-phosphate and pyruvate from D-galactonate: step 1/3.</text>
</comment>
<comment type="caution">
    <text evidence="6">The sequence shown here is derived from an EMBL/GenBank/DDBJ whole genome shotgun (WGS) entry which is preliminary data.</text>
</comment>
<dbReference type="PROSITE" id="PS00909">
    <property type="entry name" value="MR_MLE_2"/>
    <property type="match status" value="1"/>
</dbReference>
<dbReference type="PROSITE" id="PS00908">
    <property type="entry name" value="MR_MLE_1"/>
    <property type="match status" value="1"/>
</dbReference>
<feature type="active site" description="Proton donor/acceptor" evidence="4">
    <location>
        <position position="185"/>
    </location>
</feature>
<name>A0ABR6Y8J1_9BURK</name>
<dbReference type="Pfam" id="PF02746">
    <property type="entry name" value="MR_MLE_N"/>
    <property type="match status" value="1"/>
</dbReference>
<feature type="binding site" evidence="4">
    <location>
        <position position="209"/>
    </location>
    <ligand>
        <name>Mg(2+)</name>
        <dbReference type="ChEBI" id="CHEBI:18420"/>
    </ligand>
</feature>
<evidence type="ECO:0000313" key="7">
    <source>
        <dbReference type="Proteomes" id="UP000624279"/>
    </source>
</evidence>
<dbReference type="SFLD" id="SFLDG00179">
    <property type="entry name" value="mandelate_racemase"/>
    <property type="match status" value="1"/>
</dbReference>
<dbReference type="InterPro" id="IPR023592">
    <property type="entry name" value="Galactonate_deHydtase"/>
</dbReference>
<dbReference type="EMBL" id="JACOGA010000002">
    <property type="protein sequence ID" value="MBC3872512.1"/>
    <property type="molecule type" value="Genomic_DNA"/>
</dbReference>
<dbReference type="InterPro" id="IPR013341">
    <property type="entry name" value="Mandelate_racemase_N_dom"/>
</dbReference>
<keyword evidence="7" id="KW-1185">Reference proteome</keyword>
<dbReference type="Gene3D" id="3.20.20.120">
    <property type="entry name" value="Enolase-like C-terminal domain"/>
    <property type="match status" value="1"/>
</dbReference>
<dbReference type="PANTHER" id="PTHR48080:SF2">
    <property type="entry name" value="D-GALACTONATE DEHYDRATASE"/>
    <property type="match status" value="1"/>
</dbReference>
<keyword evidence="2 4" id="KW-0460">Magnesium</keyword>
<evidence type="ECO:0000256" key="4">
    <source>
        <dbReference type="HAMAP-Rule" id="MF_01289"/>
    </source>
</evidence>
<dbReference type="HAMAP" id="MF_01289">
    <property type="entry name" value="Galacton_dehydrat"/>
    <property type="match status" value="1"/>
</dbReference>
<dbReference type="InterPro" id="IPR029065">
    <property type="entry name" value="Enolase_C-like"/>
</dbReference>
<comment type="catalytic activity">
    <reaction evidence="4">
        <text>D-galactonate = 2-dehydro-3-deoxy-D-galactonate + H2O</text>
        <dbReference type="Rhea" id="RHEA:18649"/>
        <dbReference type="ChEBI" id="CHEBI:12931"/>
        <dbReference type="ChEBI" id="CHEBI:15377"/>
        <dbReference type="ChEBI" id="CHEBI:57989"/>
        <dbReference type="EC" id="4.2.1.6"/>
    </reaction>
</comment>
<sequence>MQITKLTTYRIPPRWMLLKIETDVGITGWGEPVIEGRARTVETAVQEFAPNLIGKDPSRINDLWQEMYRGGFYRGGAILMSAIAGIDQALWDIKGKALGVPVYELLGGLVRDKMKTYSWVGGDRPADVIASIRKLRELGFDTFKMNGTEELAMIDSSIAIDAAVGRVAEIRAAFGNEIEFGLDFHGRVSAPMAKVLLRELEPYRPLFVEEPVLAENAEYYPRLANSTCIPLAAGERMYSRYEFKRVFEQGGLSIVQPDLSHAGGITECVKIAAMAEAYDIALAPHCPLGPVALASCLQVDFVSHNAVLQEQSMGIHYNQGAELLDYVVNREDFALENGYIKPFTKPGLGVEVDEQRVIEASKNAADWRNPVWRHADGSIAEW</sequence>
<protein>
    <recommendedName>
        <fullName evidence="4">D-galactonate dehydratase</fullName>
        <shortName evidence="4">GalD</shortName>
        <ecNumber evidence="4">4.2.1.6</ecNumber>
    </recommendedName>
</protein>
<dbReference type="SFLD" id="SFLDS00001">
    <property type="entry name" value="Enolase"/>
    <property type="match status" value="1"/>
</dbReference>
<dbReference type="RefSeq" id="WP_186940507.1">
    <property type="nucleotide sequence ID" value="NZ_JACOGA010000002.1"/>
</dbReference>
<dbReference type="SMART" id="SM00922">
    <property type="entry name" value="MR_MLE"/>
    <property type="match status" value="1"/>
</dbReference>
<dbReference type="CDD" id="cd03325">
    <property type="entry name" value="D-galactonate_dehydratase"/>
    <property type="match status" value="1"/>
</dbReference>
<keyword evidence="3 4" id="KW-0456">Lyase</keyword>
<dbReference type="InterPro" id="IPR034593">
    <property type="entry name" value="DgoD-like"/>
</dbReference>
<dbReference type="GO" id="GO:0008869">
    <property type="term" value="F:galactonate dehydratase activity"/>
    <property type="evidence" value="ECO:0007669"/>
    <property type="project" value="UniProtKB-EC"/>
</dbReference>
<comment type="function">
    <text evidence="4">Catalyzes the dehydration of D-galactonate to 2-keto-3-deoxy-D-galactonate.</text>
</comment>
<dbReference type="SUPFAM" id="SSF51604">
    <property type="entry name" value="Enolase C-terminal domain-like"/>
    <property type="match status" value="1"/>
</dbReference>
<dbReference type="EC" id="4.2.1.6" evidence="4"/>
<dbReference type="SUPFAM" id="SSF54826">
    <property type="entry name" value="Enolase N-terminal domain-like"/>
    <property type="match status" value="1"/>
</dbReference>
<comment type="cofactor">
    <cofactor evidence="4">
        <name>Mg(2+)</name>
        <dbReference type="ChEBI" id="CHEBI:18420"/>
    </cofactor>
    <text evidence="4">Binds 1 Mg(2+) ion per subunit.</text>
</comment>
<dbReference type="Pfam" id="PF13378">
    <property type="entry name" value="MR_MLE_C"/>
    <property type="match status" value="1"/>
</dbReference>
<dbReference type="PANTHER" id="PTHR48080">
    <property type="entry name" value="D-GALACTONATE DEHYDRATASE-RELATED"/>
    <property type="match status" value="1"/>
</dbReference>
<dbReference type="InterPro" id="IPR036849">
    <property type="entry name" value="Enolase-like_C_sf"/>
</dbReference>
<evidence type="ECO:0000256" key="1">
    <source>
        <dbReference type="ARBA" id="ARBA00022723"/>
    </source>
</evidence>